<dbReference type="InterPro" id="IPR012337">
    <property type="entry name" value="RNaseH-like_sf"/>
</dbReference>
<dbReference type="Pfam" id="PF00929">
    <property type="entry name" value="RNase_T"/>
    <property type="match status" value="1"/>
</dbReference>
<dbReference type="InterPro" id="IPR013520">
    <property type="entry name" value="Ribonucl_H"/>
</dbReference>
<dbReference type="AlphaFoldDB" id="A0AA38IWZ6"/>
<dbReference type="InterPro" id="IPR047021">
    <property type="entry name" value="REXO1/3/4-like"/>
</dbReference>
<dbReference type="FunFam" id="3.30.420.10:FF:000019">
    <property type="entry name" value="RNA exonuclease NEF-sp"/>
    <property type="match status" value="1"/>
</dbReference>
<evidence type="ECO:0000256" key="5">
    <source>
        <dbReference type="ARBA" id="ARBA00022839"/>
    </source>
</evidence>
<dbReference type="SUPFAM" id="SSF53098">
    <property type="entry name" value="Ribonuclease H-like"/>
    <property type="match status" value="1"/>
</dbReference>
<dbReference type="EMBL" id="JALNTZ010000002">
    <property type="protein sequence ID" value="KAJ3661796.1"/>
    <property type="molecule type" value="Genomic_DNA"/>
</dbReference>
<evidence type="ECO:0000256" key="6">
    <source>
        <dbReference type="ARBA" id="ARBA00023242"/>
    </source>
</evidence>
<evidence type="ECO:0000256" key="4">
    <source>
        <dbReference type="ARBA" id="ARBA00022801"/>
    </source>
</evidence>
<keyword evidence="4" id="KW-0378">Hydrolase</keyword>
<accession>A0AA38IWZ6</accession>
<keyword evidence="3" id="KW-0540">Nuclease</keyword>
<dbReference type="InterPro" id="IPR036397">
    <property type="entry name" value="RNaseH_sf"/>
</dbReference>
<gene>
    <name evidence="8" type="ORF">Zmor_006180</name>
</gene>
<sequence length="632" mass="72261">MKNKSLKRIENKKKKMAALLEISQLNEYDRHMKKTHIIEADSSNVPDLEPSIKKPRTEAHISDNVKESEIYNQEELGPSGKPKLSGFELQELKKMLREKTTKLRQQPIFKLRDMGINASLKTDLDSRVPLFLSDIQHLIMYSQLGHHSPYSPARWCALERFNRLATTCVLLVENISLYHYMSYESMFPFMHSVFESKLELLSSNLKNTDVVKELSMVPLTGTQVKKLCNQFGTLQEAVLKSSEVFDTVRNLFPIDKDEKTDPVESTKLPSTDRFPRTQLLLSGWQMVEENFPLPIKGLMDTKYAGYVLTKDKYQDVTPFSKMFGIDCEMCKTTTGDLELTRVSVVDEDFNIFYDTLVKPDNKITDYLTRFSGITHKMMKNITTTLQDVQENLRKLLPGDAILVGQSLGNDLHALKMMHPYVIDTSVIFNITGDRSRKTKLKTLMREFLSERIQEGKVGHCSTEDSIASLKLAQLKLTKNLYFGDAVMGSVHNDFRNYPDLGTFNYATSMLKQTTRLDKTALVVGVDDVTSKYKYYVDKGTETKEHEKISFFTEKSCKDIFKKICESTNMFSLNIGHVKVQMEQLDGSKMFKNIDRWVKEVYEKLPTPGLIVVVLAGSEGSNGGCFIQLKRDL</sequence>
<dbReference type="GO" id="GO:0004527">
    <property type="term" value="F:exonuclease activity"/>
    <property type="evidence" value="ECO:0007669"/>
    <property type="project" value="UniProtKB-KW"/>
</dbReference>
<protein>
    <recommendedName>
        <fullName evidence="7">Exonuclease domain-containing protein</fullName>
    </recommendedName>
</protein>
<keyword evidence="5" id="KW-0269">Exonuclease</keyword>
<reference evidence="8" key="1">
    <citation type="journal article" date="2023" name="G3 (Bethesda)">
        <title>Whole genome assemblies of Zophobas morio and Tenebrio molitor.</title>
        <authorList>
            <person name="Kaur S."/>
            <person name="Stinson S.A."/>
            <person name="diCenzo G.C."/>
        </authorList>
    </citation>
    <scope>NUCLEOTIDE SEQUENCE</scope>
    <source>
        <strain evidence="8">QUZm001</strain>
    </source>
</reference>
<dbReference type="PANTHER" id="PTHR12801">
    <property type="entry name" value="RNA EXONUCLEASE REXO1 / RECO3 FAMILY MEMBER-RELATED"/>
    <property type="match status" value="1"/>
</dbReference>
<name>A0AA38IWZ6_9CUCU</name>
<organism evidence="8 9">
    <name type="scientific">Zophobas morio</name>
    <dbReference type="NCBI Taxonomy" id="2755281"/>
    <lineage>
        <taxon>Eukaryota</taxon>
        <taxon>Metazoa</taxon>
        <taxon>Ecdysozoa</taxon>
        <taxon>Arthropoda</taxon>
        <taxon>Hexapoda</taxon>
        <taxon>Insecta</taxon>
        <taxon>Pterygota</taxon>
        <taxon>Neoptera</taxon>
        <taxon>Endopterygota</taxon>
        <taxon>Coleoptera</taxon>
        <taxon>Polyphaga</taxon>
        <taxon>Cucujiformia</taxon>
        <taxon>Tenebrionidae</taxon>
        <taxon>Zophobas</taxon>
    </lineage>
</organism>
<evidence type="ECO:0000256" key="3">
    <source>
        <dbReference type="ARBA" id="ARBA00022722"/>
    </source>
</evidence>
<dbReference type="Proteomes" id="UP001168821">
    <property type="component" value="Unassembled WGS sequence"/>
</dbReference>
<comment type="caution">
    <text evidence="8">The sequence shown here is derived from an EMBL/GenBank/DDBJ whole genome shotgun (WGS) entry which is preliminary data.</text>
</comment>
<dbReference type="PANTHER" id="PTHR12801:SF82">
    <property type="entry name" value="RNA EXONUCLEASE 5"/>
    <property type="match status" value="1"/>
</dbReference>
<dbReference type="GO" id="GO:0005634">
    <property type="term" value="C:nucleus"/>
    <property type="evidence" value="ECO:0007669"/>
    <property type="project" value="UniProtKB-SubCell"/>
</dbReference>
<comment type="subcellular location">
    <subcellularLocation>
        <location evidence="1">Nucleus</location>
    </subcellularLocation>
</comment>
<evidence type="ECO:0000256" key="2">
    <source>
        <dbReference type="ARBA" id="ARBA00006357"/>
    </source>
</evidence>
<dbReference type="InterPro" id="IPR034922">
    <property type="entry name" value="REX1-like_exo"/>
</dbReference>
<evidence type="ECO:0000313" key="9">
    <source>
        <dbReference type="Proteomes" id="UP001168821"/>
    </source>
</evidence>
<evidence type="ECO:0000313" key="8">
    <source>
        <dbReference type="EMBL" id="KAJ3661796.1"/>
    </source>
</evidence>
<evidence type="ECO:0000259" key="7">
    <source>
        <dbReference type="SMART" id="SM00479"/>
    </source>
</evidence>
<comment type="similarity">
    <text evidence="2">Belongs to the REXO1/REXO3 family.</text>
</comment>
<feature type="domain" description="Exonuclease" evidence="7">
    <location>
        <begin position="321"/>
        <end position="481"/>
    </location>
</feature>
<dbReference type="SMART" id="SM00479">
    <property type="entry name" value="EXOIII"/>
    <property type="match status" value="1"/>
</dbReference>
<evidence type="ECO:0000256" key="1">
    <source>
        <dbReference type="ARBA" id="ARBA00004123"/>
    </source>
</evidence>
<dbReference type="GO" id="GO:0003676">
    <property type="term" value="F:nucleic acid binding"/>
    <property type="evidence" value="ECO:0007669"/>
    <property type="project" value="InterPro"/>
</dbReference>
<dbReference type="Gene3D" id="3.30.420.10">
    <property type="entry name" value="Ribonuclease H-like superfamily/Ribonuclease H"/>
    <property type="match status" value="1"/>
</dbReference>
<keyword evidence="6" id="KW-0539">Nucleus</keyword>
<proteinExistence type="inferred from homology"/>
<dbReference type="CDD" id="cd06145">
    <property type="entry name" value="REX1_like"/>
    <property type="match status" value="1"/>
</dbReference>
<keyword evidence="9" id="KW-1185">Reference proteome</keyword>